<keyword evidence="6 10" id="KW-1133">Transmembrane helix</keyword>
<evidence type="ECO:0000256" key="6">
    <source>
        <dbReference type="ARBA" id="ARBA00022989"/>
    </source>
</evidence>
<evidence type="ECO:0000256" key="3">
    <source>
        <dbReference type="ARBA" id="ARBA00022606"/>
    </source>
</evidence>
<dbReference type="InterPro" id="IPR004117">
    <property type="entry name" value="7tm6_olfct_rcpt"/>
</dbReference>
<comment type="caution">
    <text evidence="11">The sequence shown here is derived from an EMBL/GenBank/DDBJ whole genome shotgun (WGS) entry which is preliminary data.</text>
</comment>
<name>A0AA38MMF8_9CUCU</name>
<feature type="transmembrane region" description="Helical" evidence="10">
    <location>
        <begin position="282"/>
        <end position="303"/>
    </location>
</feature>
<proteinExistence type="inferred from homology"/>
<feature type="transmembrane region" description="Helical" evidence="10">
    <location>
        <begin position="159"/>
        <end position="180"/>
    </location>
</feature>
<evidence type="ECO:0000256" key="8">
    <source>
        <dbReference type="ARBA" id="ARBA00023170"/>
    </source>
</evidence>
<feature type="transmembrane region" description="Helical" evidence="10">
    <location>
        <begin position="70"/>
        <end position="91"/>
    </location>
</feature>
<organism evidence="11 12">
    <name type="scientific">Zophobas morio</name>
    <dbReference type="NCBI Taxonomy" id="2755281"/>
    <lineage>
        <taxon>Eukaryota</taxon>
        <taxon>Metazoa</taxon>
        <taxon>Ecdysozoa</taxon>
        <taxon>Arthropoda</taxon>
        <taxon>Hexapoda</taxon>
        <taxon>Insecta</taxon>
        <taxon>Pterygota</taxon>
        <taxon>Neoptera</taxon>
        <taxon>Endopterygota</taxon>
        <taxon>Coleoptera</taxon>
        <taxon>Polyphaga</taxon>
        <taxon>Cucujiformia</taxon>
        <taxon>Tenebrionidae</taxon>
        <taxon>Zophobas</taxon>
    </lineage>
</organism>
<dbReference type="AlphaFoldDB" id="A0AA38MMF8"/>
<sequence>MDTSGSSTFNSLKIPSFKQHVTKNRKSSHLQVVEFYDWESNLKIHLQCLRVMGLWPSGDKSFTAGIYTMYSFISVTLIACHILTITVNIYYVRHNLEAVVANIYILLPNILTKLKACFLLINVKMFKERFFELQNLYSLQPKNQNQKRLIENNLKTWRLIFKSFLCLCFGCNLFWMVPLLNVTSEEKMLPFLAWYPFNTKISPVYEITYIYQMFCTSYLTLICLNVEPLVCILNVYIACQFEMLSDNLKNFANATQNPREGFLKCITHHRQILSFMKSYSQFYKWIVFWHLIISGISIGLGMFQLSLVVPLSTEFYSLVSYECAIILQISMYCYFGNNVEVASNLVSYALFESTWPDLSKNMKKDLFIFTANLQQPVKISAFNLFVLSLDTLLKILKTAWSYFALLSNLKS</sequence>
<protein>
    <recommendedName>
        <fullName evidence="10">Odorant receptor</fullName>
    </recommendedName>
</protein>
<dbReference type="GO" id="GO:0007165">
    <property type="term" value="P:signal transduction"/>
    <property type="evidence" value="ECO:0007669"/>
    <property type="project" value="UniProtKB-KW"/>
</dbReference>
<comment type="caution">
    <text evidence="10">Lacks conserved residue(s) required for the propagation of feature annotation.</text>
</comment>
<feature type="transmembrane region" description="Helical" evidence="10">
    <location>
        <begin position="218"/>
        <end position="239"/>
    </location>
</feature>
<dbReference type="GO" id="GO:0005886">
    <property type="term" value="C:plasma membrane"/>
    <property type="evidence" value="ECO:0007669"/>
    <property type="project" value="UniProtKB-SubCell"/>
</dbReference>
<keyword evidence="3 10" id="KW-0716">Sensory transduction</keyword>
<dbReference type="GO" id="GO:0005549">
    <property type="term" value="F:odorant binding"/>
    <property type="evidence" value="ECO:0007669"/>
    <property type="project" value="InterPro"/>
</dbReference>
<dbReference type="Pfam" id="PF02949">
    <property type="entry name" value="7tm_6"/>
    <property type="match status" value="1"/>
</dbReference>
<evidence type="ECO:0000256" key="7">
    <source>
        <dbReference type="ARBA" id="ARBA00023136"/>
    </source>
</evidence>
<evidence type="ECO:0000313" key="11">
    <source>
        <dbReference type="EMBL" id="KAJ3663590.1"/>
    </source>
</evidence>
<evidence type="ECO:0000313" key="12">
    <source>
        <dbReference type="Proteomes" id="UP001168821"/>
    </source>
</evidence>
<keyword evidence="4 10" id="KW-0812">Transmembrane</keyword>
<keyword evidence="8 10" id="KW-0675">Receptor</keyword>
<accession>A0AA38MMF8</accession>
<evidence type="ECO:0000256" key="4">
    <source>
        <dbReference type="ARBA" id="ARBA00022692"/>
    </source>
</evidence>
<dbReference type="GO" id="GO:0004984">
    <property type="term" value="F:olfactory receptor activity"/>
    <property type="evidence" value="ECO:0007669"/>
    <property type="project" value="InterPro"/>
</dbReference>
<keyword evidence="9 10" id="KW-0807">Transducer</keyword>
<feature type="transmembrane region" description="Helical" evidence="10">
    <location>
        <begin position="103"/>
        <end position="123"/>
    </location>
</feature>
<dbReference type="PANTHER" id="PTHR21137:SF35">
    <property type="entry name" value="ODORANT RECEPTOR 19A-RELATED"/>
    <property type="match status" value="1"/>
</dbReference>
<dbReference type="PANTHER" id="PTHR21137">
    <property type="entry name" value="ODORANT RECEPTOR"/>
    <property type="match status" value="1"/>
</dbReference>
<keyword evidence="7 10" id="KW-0472">Membrane</keyword>
<evidence type="ECO:0000256" key="10">
    <source>
        <dbReference type="RuleBase" id="RU351113"/>
    </source>
</evidence>
<evidence type="ECO:0000256" key="2">
    <source>
        <dbReference type="ARBA" id="ARBA00022475"/>
    </source>
</evidence>
<evidence type="ECO:0000256" key="5">
    <source>
        <dbReference type="ARBA" id="ARBA00022725"/>
    </source>
</evidence>
<comment type="subcellular location">
    <subcellularLocation>
        <location evidence="1 10">Cell membrane</location>
        <topology evidence="1 10">Multi-pass membrane protein</topology>
    </subcellularLocation>
</comment>
<keyword evidence="12" id="KW-1185">Reference proteome</keyword>
<comment type="similarity">
    <text evidence="10">Belongs to the insect chemoreceptor superfamily. Heteromeric odorant receptor channel (TC 1.A.69) family.</text>
</comment>
<keyword evidence="5 10" id="KW-0552">Olfaction</keyword>
<keyword evidence="2" id="KW-1003">Cell membrane</keyword>
<evidence type="ECO:0000256" key="1">
    <source>
        <dbReference type="ARBA" id="ARBA00004651"/>
    </source>
</evidence>
<dbReference type="Proteomes" id="UP001168821">
    <property type="component" value="Unassembled WGS sequence"/>
</dbReference>
<gene>
    <name evidence="11" type="ORF">Zmor_007837</name>
</gene>
<evidence type="ECO:0000256" key="9">
    <source>
        <dbReference type="ARBA" id="ARBA00023224"/>
    </source>
</evidence>
<dbReference type="EMBL" id="JALNTZ010000002">
    <property type="protein sequence ID" value="KAJ3663590.1"/>
    <property type="molecule type" value="Genomic_DNA"/>
</dbReference>
<reference evidence="11" key="1">
    <citation type="journal article" date="2023" name="G3 (Bethesda)">
        <title>Whole genome assemblies of Zophobas morio and Tenebrio molitor.</title>
        <authorList>
            <person name="Kaur S."/>
            <person name="Stinson S.A."/>
            <person name="diCenzo G.C."/>
        </authorList>
    </citation>
    <scope>NUCLEOTIDE SEQUENCE</scope>
    <source>
        <strain evidence="11">QUZm001</strain>
    </source>
</reference>